<keyword evidence="5" id="KW-1185">Reference proteome</keyword>
<evidence type="ECO:0000256" key="1">
    <source>
        <dbReference type="PROSITE-ProRule" id="PRU00169"/>
    </source>
</evidence>
<dbReference type="EMBL" id="VTWH01000001">
    <property type="protein sequence ID" value="KAA0972563.1"/>
    <property type="molecule type" value="Genomic_DNA"/>
</dbReference>
<evidence type="ECO:0000256" key="2">
    <source>
        <dbReference type="SAM" id="MobiDB-lite"/>
    </source>
</evidence>
<dbReference type="SMART" id="SM00448">
    <property type="entry name" value="REC"/>
    <property type="match status" value="1"/>
</dbReference>
<dbReference type="InterPro" id="IPR011006">
    <property type="entry name" value="CheY-like_superfamily"/>
</dbReference>
<dbReference type="InterPro" id="IPR001789">
    <property type="entry name" value="Sig_transdc_resp-reg_receiver"/>
</dbReference>
<dbReference type="PROSITE" id="PS50110">
    <property type="entry name" value="RESPONSE_REGULATORY"/>
    <property type="match status" value="1"/>
</dbReference>
<evidence type="ECO:0000313" key="4">
    <source>
        <dbReference type="EMBL" id="KAA0972563.1"/>
    </source>
</evidence>
<accession>A0A5B0E161</accession>
<gene>
    <name evidence="4" type="ORF">FPY71_05635</name>
</gene>
<dbReference type="GO" id="GO:0000160">
    <property type="term" value="P:phosphorelay signal transduction system"/>
    <property type="evidence" value="ECO:0007669"/>
    <property type="project" value="InterPro"/>
</dbReference>
<dbReference type="RefSeq" id="WP_149298390.1">
    <property type="nucleotide sequence ID" value="NZ_VTWH01000001.1"/>
</dbReference>
<dbReference type="AlphaFoldDB" id="A0A5B0E161"/>
<evidence type="ECO:0000259" key="3">
    <source>
        <dbReference type="PROSITE" id="PS50110"/>
    </source>
</evidence>
<protein>
    <submittedName>
        <fullName evidence="4">Response regulator</fullName>
    </submittedName>
</protein>
<feature type="modified residue" description="4-aspartylphosphate" evidence="1">
    <location>
        <position position="65"/>
    </location>
</feature>
<dbReference type="SUPFAM" id="SSF52172">
    <property type="entry name" value="CheY-like"/>
    <property type="match status" value="1"/>
</dbReference>
<feature type="domain" description="Response regulatory" evidence="3">
    <location>
        <begin position="14"/>
        <end position="125"/>
    </location>
</feature>
<feature type="region of interest" description="Disordered" evidence="2">
    <location>
        <begin position="132"/>
        <end position="151"/>
    </location>
</feature>
<comment type="caution">
    <text evidence="4">The sequence shown here is derived from an EMBL/GenBank/DDBJ whole genome shotgun (WGS) entry which is preliminary data.</text>
</comment>
<reference evidence="4 5" key="1">
    <citation type="submission" date="2019-08" db="EMBL/GenBank/DDBJ databases">
        <title>Aureimonas fodiniaquatilis sp. nov., isolated from a coal mine wastewater.</title>
        <authorList>
            <person name="Kim W."/>
        </authorList>
    </citation>
    <scope>NUCLEOTIDE SEQUENCE [LARGE SCALE GENOMIC DNA]</scope>
    <source>
        <strain evidence="4 5">CAU 1482</strain>
    </source>
</reference>
<dbReference type="OrthoDB" id="582170at2"/>
<organism evidence="4 5">
    <name type="scientific">Aureimonas fodinaquatilis</name>
    <dbReference type="NCBI Taxonomy" id="2565783"/>
    <lineage>
        <taxon>Bacteria</taxon>
        <taxon>Pseudomonadati</taxon>
        <taxon>Pseudomonadota</taxon>
        <taxon>Alphaproteobacteria</taxon>
        <taxon>Hyphomicrobiales</taxon>
        <taxon>Aurantimonadaceae</taxon>
        <taxon>Aureimonas</taxon>
    </lineage>
</organism>
<proteinExistence type="predicted"/>
<keyword evidence="1" id="KW-0597">Phosphoprotein</keyword>
<name>A0A5B0E161_9HYPH</name>
<dbReference type="Proteomes" id="UP000324738">
    <property type="component" value="Unassembled WGS sequence"/>
</dbReference>
<dbReference type="Gene3D" id="3.40.50.2300">
    <property type="match status" value="1"/>
</dbReference>
<evidence type="ECO:0000313" key="5">
    <source>
        <dbReference type="Proteomes" id="UP000324738"/>
    </source>
</evidence>
<sequence length="151" mass="16255">MAQLDDEAHSSGLRVFIVEDETLVAMQLEDMLFDLGCEVVGLAMRLQRACDMVQEVGPISVAVLDVNINGEKVFPVAQYLRGKGVPLVFTTGYGRSGLEGAWDEWPVLSKPYTMEQLSDAMQEAVSVNLSGLSGGSDTPVQKIGSSHASHI</sequence>